<feature type="region of interest" description="Disordered" evidence="1">
    <location>
        <begin position="63"/>
        <end position="93"/>
    </location>
</feature>
<gene>
    <name evidence="3" type="ORF">I4J89_12840</name>
</gene>
<sequence>MWFEALWRLVGVLLTESGPTGLLLGAGAVAGVLLVTALTASMLLGGRFTATEPGTSRHWLRERARRTGVPRHRDPDAAGRTRPRGPTAALAAA</sequence>
<dbReference type="Pfam" id="PF19950">
    <property type="entry name" value="DUF6412"/>
    <property type="match status" value="1"/>
</dbReference>
<name>A0A931FYW5_9ACTN</name>
<dbReference type="Proteomes" id="UP000598146">
    <property type="component" value="Unassembled WGS sequence"/>
</dbReference>
<accession>A0A931FYW5</accession>
<feature type="transmembrane region" description="Helical" evidence="2">
    <location>
        <begin position="20"/>
        <end position="44"/>
    </location>
</feature>
<dbReference type="InterPro" id="IPR045635">
    <property type="entry name" value="DUF6412"/>
</dbReference>
<comment type="caution">
    <text evidence="3">The sequence shown here is derived from an EMBL/GenBank/DDBJ whole genome shotgun (WGS) entry which is preliminary data.</text>
</comment>
<protein>
    <submittedName>
        <fullName evidence="3">Uncharacterized protein</fullName>
    </submittedName>
</protein>
<evidence type="ECO:0000256" key="1">
    <source>
        <dbReference type="SAM" id="MobiDB-lite"/>
    </source>
</evidence>
<proteinExistence type="predicted"/>
<keyword evidence="2" id="KW-0812">Transmembrane</keyword>
<evidence type="ECO:0000313" key="4">
    <source>
        <dbReference type="Proteomes" id="UP000598146"/>
    </source>
</evidence>
<organism evidence="3 4">
    <name type="scientific">Actinoplanes aureus</name>
    <dbReference type="NCBI Taxonomy" id="2792083"/>
    <lineage>
        <taxon>Bacteria</taxon>
        <taxon>Bacillati</taxon>
        <taxon>Actinomycetota</taxon>
        <taxon>Actinomycetes</taxon>
        <taxon>Micromonosporales</taxon>
        <taxon>Micromonosporaceae</taxon>
        <taxon>Actinoplanes</taxon>
    </lineage>
</organism>
<keyword evidence="2" id="KW-0472">Membrane</keyword>
<evidence type="ECO:0000313" key="3">
    <source>
        <dbReference type="EMBL" id="MBG0562351.1"/>
    </source>
</evidence>
<reference evidence="3" key="1">
    <citation type="submission" date="2020-11" db="EMBL/GenBank/DDBJ databases">
        <title>Isolation and identification of active actinomycetes.</title>
        <authorList>
            <person name="Sun X."/>
        </authorList>
    </citation>
    <scope>NUCLEOTIDE SEQUENCE</scope>
    <source>
        <strain evidence="3">NEAU-A11</strain>
    </source>
</reference>
<dbReference type="AlphaFoldDB" id="A0A931FYW5"/>
<dbReference type="EMBL" id="JADQTO010000005">
    <property type="protein sequence ID" value="MBG0562351.1"/>
    <property type="molecule type" value="Genomic_DNA"/>
</dbReference>
<evidence type="ECO:0000256" key="2">
    <source>
        <dbReference type="SAM" id="Phobius"/>
    </source>
</evidence>
<keyword evidence="4" id="KW-1185">Reference proteome</keyword>
<keyword evidence="2" id="KW-1133">Transmembrane helix</keyword>